<proteinExistence type="predicted"/>
<gene>
    <name evidence="2" type="ORF">BDZ83DRAFT_612699</name>
</gene>
<keyword evidence="3" id="KW-1185">Reference proteome</keyword>
<evidence type="ECO:0000313" key="2">
    <source>
        <dbReference type="EMBL" id="KAK1727414.1"/>
    </source>
</evidence>
<name>A0AAD8UTC8_GLOAC</name>
<dbReference type="GeneID" id="85391625"/>
<sequence length="90" mass="10306">MVKLTGTLLVQVWIKPPAFALRVYAITRHQQSRERSVVCALKAKHEKPTSRGRSNGDPSQPRRYSLPSDFSQIQNLFLPCARVYLLLRTL</sequence>
<dbReference type="RefSeq" id="XP_060367469.1">
    <property type="nucleotide sequence ID" value="XM_060507726.1"/>
</dbReference>
<comment type="caution">
    <text evidence="2">The sequence shown here is derived from an EMBL/GenBank/DDBJ whole genome shotgun (WGS) entry which is preliminary data.</text>
</comment>
<dbReference type="Proteomes" id="UP001244207">
    <property type="component" value="Unassembled WGS sequence"/>
</dbReference>
<feature type="region of interest" description="Disordered" evidence="1">
    <location>
        <begin position="41"/>
        <end position="65"/>
    </location>
</feature>
<organism evidence="2 3">
    <name type="scientific">Glomerella acutata</name>
    <name type="common">Colletotrichum acutatum</name>
    <dbReference type="NCBI Taxonomy" id="27357"/>
    <lineage>
        <taxon>Eukaryota</taxon>
        <taxon>Fungi</taxon>
        <taxon>Dikarya</taxon>
        <taxon>Ascomycota</taxon>
        <taxon>Pezizomycotina</taxon>
        <taxon>Sordariomycetes</taxon>
        <taxon>Hypocreomycetidae</taxon>
        <taxon>Glomerellales</taxon>
        <taxon>Glomerellaceae</taxon>
        <taxon>Colletotrichum</taxon>
        <taxon>Colletotrichum acutatum species complex</taxon>
    </lineage>
</organism>
<evidence type="ECO:0000256" key="1">
    <source>
        <dbReference type="SAM" id="MobiDB-lite"/>
    </source>
</evidence>
<protein>
    <submittedName>
        <fullName evidence="2">Uncharacterized protein</fullName>
    </submittedName>
</protein>
<accession>A0AAD8UTC8</accession>
<reference evidence="2" key="1">
    <citation type="submission" date="2021-12" db="EMBL/GenBank/DDBJ databases">
        <title>Comparative genomics, transcriptomics and evolutionary studies reveal genomic signatures of adaptation to plant cell wall in hemibiotrophic fungi.</title>
        <authorList>
            <consortium name="DOE Joint Genome Institute"/>
            <person name="Baroncelli R."/>
            <person name="Diaz J.F."/>
            <person name="Benocci T."/>
            <person name="Peng M."/>
            <person name="Battaglia E."/>
            <person name="Haridas S."/>
            <person name="Andreopoulos W."/>
            <person name="Labutti K."/>
            <person name="Pangilinan J."/>
            <person name="Floch G.L."/>
            <person name="Makela M.R."/>
            <person name="Henrissat B."/>
            <person name="Grigoriev I.V."/>
            <person name="Crouch J.A."/>
            <person name="De Vries R.P."/>
            <person name="Sukno S.A."/>
            <person name="Thon M.R."/>
        </authorList>
    </citation>
    <scope>NUCLEOTIDE SEQUENCE</scope>
    <source>
        <strain evidence="2">CBS 112980</strain>
    </source>
</reference>
<evidence type="ECO:0000313" key="3">
    <source>
        <dbReference type="Proteomes" id="UP001244207"/>
    </source>
</evidence>
<dbReference type="EMBL" id="JAHMHS010000024">
    <property type="protein sequence ID" value="KAK1727414.1"/>
    <property type="molecule type" value="Genomic_DNA"/>
</dbReference>
<dbReference type="AlphaFoldDB" id="A0AAD8UTC8"/>